<organism evidence="8 9">
    <name type="scientific">Olpidium bornovanus</name>
    <dbReference type="NCBI Taxonomy" id="278681"/>
    <lineage>
        <taxon>Eukaryota</taxon>
        <taxon>Fungi</taxon>
        <taxon>Fungi incertae sedis</taxon>
        <taxon>Olpidiomycota</taxon>
        <taxon>Olpidiomycotina</taxon>
        <taxon>Olpidiomycetes</taxon>
        <taxon>Olpidiales</taxon>
        <taxon>Olpidiaceae</taxon>
        <taxon>Olpidium</taxon>
    </lineage>
</organism>
<feature type="transmembrane region" description="Helical" evidence="6">
    <location>
        <begin position="266"/>
        <end position="283"/>
    </location>
</feature>
<comment type="subcellular location">
    <subcellularLocation>
        <location evidence="1">Cell membrane</location>
        <topology evidence="1">Multi-pass membrane protein</topology>
    </subcellularLocation>
</comment>
<keyword evidence="2" id="KW-1003">Cell membrane</keyword>
<reference evidence="8 9" key="1">
    <citation type="journal article" name="Sci. Rep.">
        <title>Genome-scale phylogenetic analyses confirm Olpidium as the closest living zoosporic fungus to the non-flagellated, terrestrial fungi.</title>
        <authorList>
            <person name="Chang Y."/>
            <person name="Rochon D."/>
            <person name="Sekimoto S."/>
            <person name="Wang Y."/>
            <person name="Chovatia M."/>
            <person name="Sandor L."/>
            <person name="Salamov A."/>
            <person name="Grigoriev I.V."/>
            <person name="Stajich J.E."/>
            <person name="Spatafora J.W."/>
        </authorList>
    </citation>
    <scope>NUCLEOTIDE SEQUENCE [LARGE SCALE GENOMIC DNA]</scope>
    <source>
        <strain evidence="8">S191</strain>
    </source>
</reference>
<dbReference type="Proteomes" id="UP000673691">
    <property type="component" value="Unassembled WGS sequence"/>
</dbReference>
<evidence type="ECO:0000256" key="4">
    <source>
        <dbReference type="ARBA" id="ARBA00022989"/>
    </source>
</evidence>
<dbReference type="PANTHER" id="PTHR43478">
    <property type="entry name" value="NA+/H+ ANTIPORTER-RELATED"/>
    <property type="match status" value="1"/>
</dbReference>
<gene>
    <name evidence="8" type="ORF">BJ554DRAFT_4633</name>
</gene>
<name>A0A8H7ZMG2_9FUNG</name>
<dbReference type="PANTHER" id="PTHR43478:SF1">
    <property type="entry name" value="NA+_H+ ANTIPORTER NHAC-LIKE C-TERMINAL DOMAIN-CONTAINING PROTEIN"/>
    <property type="match status" value="1"/>
</dbReference>
<evidence type="ECO:0000259" key="7">
    <source>
        <dbReference type="Pfam" id="PF03553"/>
    </source>
</evidence>
<dbReference type="GO" id="GO:0005886">
    <property type="term" value="C:plasma membrane"/>
    <property type="evidence" value="ECO:0007669"/>
    <property type="project" value="UniProtKB-SubCell"/>
</dbReference>
<protein>
    <recommendedName>
        <fullName evidence="7">Na+/H+ antiporter NhaC-like C-terminal domain-containing protein</fullName>
    </recommendedName>
</protein>
<feature type="transmembrane region" description="Helical" evidence="6">
    <location>
        <begin position="350"/>
        <end position="372"/>
    </location>
</feature>
<evidence type="ECO:0000256" key="1">
    <source>
        <dbReference type="ARBA" id="ARBA00004651"/>
    </source>
</evidence>
<dbReference type="OrthoDB" id="5593520at2759"/>
<proteinExistence type="predicted"/>
<keyword evidence="3 6" id="KW-0812">Transmembrane</keyword>
<keyword evidence="5 6" id="KW-0472">Membrane</keyword>
<accession>A0A8H7ZMG2</accession>
<evidence type="ECO:0000256" key="2">
    <source>
        <dbReference type="ARBA" id="ARBA00022475"/>
    </source>
</evidence>
<evidence type="ECO:0000256" key="5">
    <source>
        <dbReference type="ARBA" id="ARBA00023136"/>
    </source>
</evidence>
<dbReference type="InterPro" id="IPR018461">
    <property type="entry name" value="Na/H_Antiport_NhaC-like_C"/>
</dbReference>
<feature type="transmembrane region" description="Helical" evidence="6">
    <location>
        <begin position="398"/>
        <end position="415"/>
    </location>
</feature>
<evidence type="ECO:0000256" key="6">
    <source>
        <dbReference type="SAM" id="Phobius"/>
    </source>
</evidence>
<comment type="caution">
    <text evidence="8">The sequence shown here is derived from an EMBL/GenBank/DDBJ whole genome shotgun (WGS) entry which is preliminary data.</text>
</comment>
<dbReference type="EMBL" id="JAEFCI010012746">
    <property type="protein sequence ID" value="KAG5455817.1"/>
    <property type="molecule type" value="Genomic_DNA"/>
</dbReference>
<sequence>MRLSPILQAITLAAPSSLPFIEKLTLPASALVGRQFNVALDLSWPDRLGTSAAINYNVSATGLGILAAGTLQRADDRGLLLASVVVPNVTVPASGYADLEVRLYDPADPAAFVSEKTGVQVIPGWTTLLPVVTMLSLAILTRQVHVALFNPLTALLRSLDTYMVKALSSPEHTKIILFTFWLSALVALVQRSGGAHGLAKMRPISDAVFVAREKLAFLTHATSAPPSSVVPLSSWIGFEVGLIAEQLKKTGDDSSAFGIIVETLPSRYYSIFMIVFVAIQLAFKKEFGPMLVAERRAHHHGKLLPDGESETVGVLNGSEITNRPHRWYNSVVPIGEIPRMWRMLRGCTDLHAFSSVITVVVVICALFITGHYEALEVHKEDSTVDPFDILTMSGYGDPYGSLIWASFVGSVAATIM</sequence>
<evidence type="ECO:0000313" key="9">
    <source>
        <dbReference type="Proteomes" id="UP000673691"/>
    </source>
</evidence>
<dbReference type="Pfam" id="PF03553">
    <property type="entry name" value="Na_H_antiporter"/>
    <property type="match status" value="1"/>
</dbReference>
<keyword evidence="9" id="KW-1185">Reference proteome</keyword>
<evidence type="ECO:0000256" key="3">
    <source>
        <dbReference type="ARBA" id="ARBA00022692"/>
    </source>
</evidence>
<dbReference type="AlphaFoldDB" id="A0A8H7ZMG2"/>
<evidence type="ECO:0000313" key="8">
    <source>
        <dbReference type="EMBL" id="KAG5455817.1"/>
    </source>
</evidence>
<keyword evidence="4 6" id="KW-1133">Transmembrane helix</keyword>
<feature type="domain" description="Na+/H+ antiporter NhaC-like C-terminal" evidence="7">
    <location>
        <begin position="230"/>
        <end position="327"/>
    </location>
</feature>